<name>A0ABN3PGG5_9MICO</name>
<sequence>MTNVLIDRNPRRRSRLGGALALIFLGSIVLSAAALSIFLATMAVRAVLGL</sequence>
<evidence type="ECO:0000259" key="2">
    <source>
        <dbReference type="PROSITE" id="PS50850"/>
    </source>
</evidence>
<keyword evidence="1" id="KW-0812">Transmembrane</keyword>
<protein>
    <recommendedName>
        <fullName evidence="2">Major facilitator superfamily (MFS) profile domain-containing protein</fullName>
    </recommendedName>
</protein>
<keyword evidence="1" id="KW-1133">Transmembrane helix</keyword>
<gene>
    <name evidence="3" type="ORF">GCM10009862_16450</name>
</gene>
<accession>A0ABN3PGG5</accession>
<dbReference type="PROSITE" id="PS50850">
    <property type="entry name" value="MFS"/>
    <property type="match status" value="1"/>
</dbReference>
<evidence type="ECO:0000313" key="3">
    <source>
        <dbReference type="EMBL" id="GAA2577847.1"/>
    </source>
</evidence>
<keyword evidence="4" id="KW-1185">Reference proteome</keyword>
<dbReference type="InterPro" id="IPR020846">
    <property type="entry name" value="MFS_dom"/>
</dbReference>
<reference evidence="3 4" key="1">
    <citation type="journal article" date="2019" name="Int. J. Syst. Evol. Microbiol.">
        <title>The Global Catalogue of Microorganisms (GCM) 10K type strain sequencing project: providing services to taxonomists for standard genome sequencing and annotation.</title>
        <authorList>
            <consortium name="The Broad Institute Genomics Platform"/>
            <consortium name="The Broad Institute Genome Sequencing Center for Infectious Disease"/>
            <person name="Wu L."/>
            <person name="Ma J."/>
        </authorList>
    </citation>
    <scope>NUCLEOTIDE SEQUENCE [LARGE SCALE GENOMIC DNA]</scope>
    <source>
        <strain evidence="3 4">JCM 16365</strain>
    </source>
</reference>
<dbReference type="RefSeq" id="WP_344228487.1">
    <property type="nucleotide sequence ID" value="NZ_BAAARI010000011.1"/>
</dbReference>
<feature type="domain" description="Major facilitator superfamily (MFS) profile" evidence="2">
    <location>
        <begin position="1"/>
        <end position="50"/>
    </location>
</feature>
<dbReference type="Proteomes" id="UP001500274">
    <property type="component" value="Unassembled WGS sequence"/>
</dbReference>
<evidence type="ECO:0000313" key="4">
    <source>
        <dbReference type="Proteomes" id="UP001500274"/>
    </source>
</evidence>
<keyword evidence="1" id="KW-0472">Membrane</keyword>
<comment type="caution">
    <text evidence="3">The sequence shown here is derived from an EMBL/GenBank/DDBJ whole genome shotgun (WGS) entry which is preliminary data.</text>
</comment>
<proteinExistence type="predicted"/>
<organism evidence="3 4">
    <name type="scientific">Microbacterium binotii</name>
    <dbReference type="NCBI Taxonomy" id="462710"/>
    <lineage>
        <taxon>Bacteria</taxon>
        <taxon>Bacillati</taxon>
        <taxon>Actinomycetota</taxon>
        <taxon>Actinomycetes</taxon>
        <taxon>Micrococcales</taxon>
        <taxon>Microbacteriaceae</taxon>
        <taxon>Microbacterium</taxon>
    </lineage>
</organism>
<feature type="transmembrane region" description="Helical" evidence="1">
    <location>
        <begin position="20"/>
        <end position="44"/>
    </location>
</feature>
<evidence type="ECO:0000256" key="1">
    <source>
        <dbReference type="SAM" id="Phobius"/>
    </source>
</evidence>
<dbReference type="EMBL" id="BAAARI010000011">
    <property type="protein sequence ID" value="GAA2577847.1"/>
    <property type="molecule type" value="Genomic_DNA"/>
</dbReference>